<reference evidence="8 9" key="1">
    <citation type="submission" date="2018-10" db="EMBL/GenBank/DDBJ databases">
        <title>Xanthobacter tagetidis genome sequencing and assembly.</title>
        <authorList>
            <person name="Maclea K.S."/>
            <person name="Goen A.E."/>
            <person name="Fatima S.A."/>
        </authorList>
    </citation>
    <scope>NUCLEOTIDE SEQUENCE [LARGE SCALE GENOMIC DNA]</scope>
    <source>
        <strain evidence="8 9">ATCC 700314</strain>
    </source>
</reference>
<protein>
    <submittedName>
        <fullName evidence="8">NUDIX hydrolase</fullName>
    </submittedName>
</protein>
<evidence type="ECO:0000313" key="9">
    <source>
        <dbReference type="Proteomes" id="UP000269692"/>
    </source>
</evidence>
<evidence type="ECO:0000313" key="8">
    <source>
        <dbReference type="EMBL" id="RLP80461.1"/>
    </source>
</evidence>
<evidence type="ECO:0000256" key="1">
    <source>
        <dbReference type="ARBA" id="ARBA00001936"/>
    </source>
</evidence>
<sequence>MTGLVAKPRARKAKTASEPEAELLVKLNAAERRMDWPNCRPKDAATIILLDRKGKVPRMLMGRRHASHRFLPNLYVFPGGRLEPADARMPVYGAIDAESERRLLERVQRPTLSRARGLAAAAIRELYEETGLLLGTREAGAPKAPASDWSAFESEGVFPNMEALTYVARAITPPRRPKRFDTRFFCADADAVCGQTPGIVGPDAELTELHWLSFRETEAIELPAITRAILTEIEQRIAAGFAPRLPVPFFFWHGGRFQREYIP</sequence>
<dbReference type="PROSITE" id="PS51462">
    <property type="entry name" value="NUDIX"/>
    <property type="match status" value="1"/>
</dbReference>
<name>A0A3L7ALI1_9HYPH</name>
<dbReference type="CDD" id="cd18870">
    <property type="entry name" value="NUDIX_AcylCoAdiphos_Nudt19"/>
    <property type="match status" value="1"/>
</dbReference>
<dbReference type="InterPro" id="IPR015797">
    <property type="entry name" value="NUDIX_hydrolase-like_dom_sf"/>
</dbReference>
<dbReference type="AlphaFoldDB" id="A0A3L7ALI1"/>
<accession>A0A3L7ALI1</accession>
<dbReference type="InterPro" id="IPR000086">
    <property type="entry name" value="NUDIX_hydrolase_dom"/>
</dbReference>
<dbReference type="RefSeq" id="WP_121622255.1">
    <property type="nucleotide sequence ID" value="NZ_JACIIW010000006.1"/>
</dbReference>
<keyword evidence="5" id="KW-0460">Magnesium</keyword>
<evidence type="ECO:0000259" key="7">
    <source>
        <dbReference type="PROSITE" id="PS51462"/>
    </source>
</evidence>
<dbReference type="OrthoDB" id="9805905at2"/>
<evidence type="ECO:0000256" key="2">
    <source>
        <dbReference type="ARBA" id="ARBA00001946"/>
    </source>
</evidence>
<comment type="caution">
    <text evidence="8">The sequence shown here is derived from an EMBL/GenBank/DDBJ whole genome shotgun (WGS) entry which is preliminary data.</text>
</comment>
<keyword evidence="3" id="KW-0479">Metal-binding</keyword>
<evidence type="ECO:0000256" key="5">
    <source>
        <dbReference type="ARBA" id="ARBA00022842"/>
    </source>
</evidence>
<proteinExistence type="predicted"/>
<dbReference type="InterPro" id="IPR039121">
    <property type="entry name" value="NUDT19"/>
</dbReference>
<feature type="domain" description="Nudix hydrolase" evidence="7">
    <location>
        <begin position="40"/>
        <end position="235"/>
    </location>
</feature>
<dbReference type="GO" id="GO:0046872">
    <property type="term" value="F:metal ion binding"/>
    <property type="evidence" value="ECO:0007669"/>
    <property type="project" value="UniProtKB-KW"/>
</dbReference>
<comment type="cofactor">
    <cofactor evidence="2">
        <name>Mg(2+)</name>
        <dbReference type="ChEBI" id="CHEBI:18420"/>
    </cofactor>
</comment>
<evidence type="ECO:0000256" key="3">
    <source>
        <dbReference type="ARBA" id="ARBA00022723"/>
    </source>
</evidence>
<dbReference type="SUPFAM" id="SSF55811">
    <property type="entry name" value="Nudix"/>
    <property type="match status" value="1"/>
</dbReference>
<dbReference type="Proteomes" id="UP000269692">
    <property type="component" value="Unassembled WGS sequence"/>
</dbReference>
<keyword evidence="4 8" id="KW-0378">Hydrolase</keyword>
<comment type="cofactor">
    <cofactor evidence="1">
        <name>Mn(2+)</name>
        <dbReference type="ChEBI" id="CHEBI:29035"/>
    </cofactor>
</comment>
<evidence type="ECO:0000256" key="6">
    <source>
        <dbReference type="ARBA" id="ARBA00023211"/>
    </source>
</evidence>
<dbReference type="EMBL" id="RCTF01000003">
    <property type="protein sequence ID" value="RLP80461.1"/>
    <property type="molecule type" value="Genomic_DNA"/>
</dbReference>
<dbReference type="Gene3D" id="3.90.79.10">
    <property type="entry name" value="Nucleoside Triphosphate Pyrophosphohydrolase"/>
    <property type="match status" value="1"/>
</dbReference>
<gene>
    <name evidence="8" type="ORF">D9R14_05215</name>
</gene>
<organism evidence="8 9">
    <name type="scientific">Xanthobacter tagetidis</name>
    <dbReference type="NCBI Taxonomy" id="60216"/>
    <lineage>
        <taxon>Bacteria</taxon>
        <taxon>Pseudomonadati</taxon>
        <taxon>Pseudomonadota</taxon>
        <taxon>Alphaproteobacteria</taxon>
        <taxon>Hyphomicrobiales</taxon>
        <taxon>Xanthobacteraceae</taxon>
        <taxon>Xanthobacter</taxon>
    </lineage>
</organism>
<dbReference type="PANTHER" id="PTHR12318">
    <property type="entry name" value="TESTOSTERONE-REGULATED PROTEIN RP2"/>
    <property type="match status" value="1"/>
</dbReference>
<dbReference type="PANTHER" id="PTHR12318:SF0">
    <property type="entry name" value="ACYL-COENZYME A DIPHOSPHATASE NUDT19"/>
    <property type="match status" value="1"/>
</dbReference>
<keyword evidence="6" id="KW-0464">Manganese</keyword>
<evidence type="ECO:0000256" key="4">
    <source>
        <dbReference type="ARBA" id="ARBA00022801"/>
    </source>
</evidence>
<keyword evidence="9" id="KW-1185">Reference proteome</keyword>
<dbReference type="GO" id="GO:0016818">
    <property type="term" value="F:hydrolase activity, acting on acid anhydrides, in phosphorus-containing anhydrides"/>
    <property type="evidence" value="ECO:0007669"/>
    <property type="project" value="InterPro"/>
</dbReference>